<keyword evidence="2" id="KW-0472">Membrane</keyword>
<dbReference type="RefSeq" id="WP_310521087.1">
    <property type="nucleotide sequence ID" value="NZ_BAABBS010000001.1"/>
</dbReference>
<evidence type="ECO:0000256" key="2">
    <source>
        <dbReference type="SAM" id="Phobius"/>
    </source>
</evidence>
<feature type="transmembrane region" description="Helical" evidence="2">
    <location>
        <begin position="20"/>
        <end position="41"/>
    </location>
</feature>
<sequence length="466" mass="47243">MSSESPLAGTAEAPPASARFTRLVLAIVAVLAVLVVGLGAANALRGPRVLDTVAGLGDATRLAGTTIEFRLNQPVADLDASAVRVDPATDATVSVDDRTVRVAFAAPLRPSQDYVVEVAGVRAVGGGPESALRHEFRTADEVLHVLQRRADGDDTVVRVATGAGEPEVVLAAPRIESFAHAGDVIAAIELLDDGANAIRIAAAGQEGPPASLALPQSGDVRNLQASTTRPLLGFVQDGVGGFATLHVLDVADGVTATPQPVLGLDGSPMSVDDYAFVPGTSSLVVRDRDGAMFLVDAAGVRPSTPLGSHTELRGILPGTSTVVVADPDRGATIDLATGETSTLELPPADLPDGAYPGRVTSLDLAGAHLLNVLIFDGSDGGQASLVARADADGTSVVFAPAEGSAVLDHCLAPGGTLVAVETGAVGAPNDGYEDEPWVADTITTLVEVDTGRIVLSLAGGRSDWCG</sequence>
<gene>
    <name evidence="3" type="ORF">RH861_11585</name>
</gene>
<comment type="caution">
    <text evidence="3">The sequence shown here is derived from an EMBL/GenBank/DDBJ whole genome shotgun (WGS) entry which is preliminary data.</text>
</comment>
<dbReference type="Gene3D" id="2.60.40.1220">
    <property type="match status" value="1"/>
</dbReference>
<protein>
    <recommendedName>
        <fullName evidence="5">SbsA Ig-like domain-containing protein</fullName>
    </recommendedName>
</protein>
<dbReference type="SUPFAM" id="SSF69322">
    <property type="entry name" value="Tricorn protease domain 2"/>
    <property type="match status" value="1"/>
</dbReference>
<evidence type="ECO:0000313" key="3">
    <source>
        <dbReference type="EMBL" id="MDR5692700.1"/>
    </source>
</evidence>
<keyword evidence="4" id="KW-1185">Reference proteome</keyword>
<dbReference type="InterPro" id="IPR014755">
    <property type="entry name" value="Cu-Rt/internalin_Ig-like"/>
</dbReference>
<keyword evidence="2" id="KW-1133">Transmembrane helix</keyword>
<proteinExistence type="predicted"/>
<keyword evidence="1" id="KW-0732">Signal</keyword>
<reference evidence="4" key="1">
    <citation type="submission" date="2023-07" db="EMBL/GenBank/DDBJ databases">
        <title>Description of three actinobacteria isolated from air of manufacturing shop in a pharmaceutical factory.</title>
        <authorList>
            <person name="Zhang D.-F."/>
        </authorList>
    </citation>
    <scope>NUCLEOTIDE SEQUENCE [LARGE SCALE GENOMIC DNA]</scope>
    <source>
        <strain evidence="4">CCTCC AB 2011122</strain>
    </source>
</reference>
<evidence type="ECO:0008006" key="5">
    <source>
        <dbReference type="Google" id="ProtNLM"/>
    </source>
</evidence>
<evidence type="ECO:0000256" key="1">
    <source>
        <dbReference type="ARBA" id="ARBA00022729"/>
    </source>
</evidence>
<accession>A0ABU1FN55</accession>
<dbReference type="Proteomes" id="UP001260072">
    <property type="component" value="Unassembled WGS sequence"/>
</dbReference>
<evidence type="ECO:0000313" key="4">
    <source>
        <dbReference type="Proteomes" id="UP001260072"/>
    </source>
</evidence>
<keyword evidence="2" id="KW-0812">Transmembrane</keyword>
<organism evidence="3 4">
    <name type="scientific">Agromyces indicus</name>
    <dbReference type="NCBI Taxonomy" id="758919"/>
    <lineage>
        <taxon>Bacteria</taxon>
        <taxon>Bacillati</taxon>
        <taxon>Actinomycetota</taxon>
        <taxon>Actinomycetes</taxon>
        <taxon>Micrococcales</taxon>
        <taxon>Microbacteriaceae</taxon>
        <taxon>Agromyces</taxon>
    </lineage>
</organism>
<name>A0ABU1FN55_9MICO</name>
<dbReference type="EMBL" id="JAVKGS010000003">
    <property type="protein sequence ID" value="MDR5692700.1"/>
    <property type="molecule type" value="Genomic_DNA"/>
</dbReference>